<evidence type="ECO:0000256" key="5">
    <source>
        <dbReference type="ARBA" id="ARBA00023180"/>
    </source>
</evidence>
<evidence type="ECO:0000256" key="7">
    <source>
        <dbReference type="SAM" id="SignalP"/>
    </source>
</evidence>
<sequence>MWVRLSLLLTLCLLHGGGAESEGGGPRCQPPSTWMIGEVEPMKGTAGQVTVVASRYGSAPVCYKLEAQGLNDVVYMVINHQGEQAQRLHPLLAQRLSDKISLYKQGEQQPDVWQTLNGKKDDFIIYDRCGRLTDHISLPYSVIGHGHIESAIKEAYCNRKCGACSHETAETPEECRATPNAQPDADAPAAVGDNTEPDHSRHHGHGHHGHGHHGHGHHGHGHHGQHGHHHHRHHPDHHGHHHGNHNGDGFGSDLEQSQQGVRQDHGQHGFDSLQLQQAVDTEQLLQQAIAAPVRP</sequence>
<reference evidence="9" key="2">
    <citation type="submission" date="2025-09" db="UniProtKB">
        <authorList>
            <consortium name="Ensembl"/>
        </authorList>
    </citation>
    <scope>IDENTIFICATION</scope>
</reference>
<dbReference type="GO" id="GO:0008430">
    <property type="term" value="F:selenium binding"/>
    <property type="evidence" value="ECO:0007669"/>
    <property type="project" value="InterPro"/>
</dbReference>
<keyword evidence="4" id="KW-0712">Selenocysteine</keyword>
<protein>
    <submittedName>
        <fullName evidence="9">Selenoprotein P</fullName>
    </submittedName>
</protein>
<feature type="chain" id="PRO_5017452707" evidence="7">
    <location>
        <begin position="20"/>
        <end position="295"/>
    </location>
</feature>
<evidence type="ECO:0000256" key="1">
    <source>
        <dbReference type="ARBA" id="ARBA00004613"/>
    </source>
</evidence>
<evidence type="ECO:0000256" key="6">
    <source>
        <dbReference type="SAM" id="MobiDB-lite"/>
    </source>
</evidence>
<feature type="domain" description="Selenoprotein P N-terminal" evidence="8">
    <location>
        <begin position="23"/>
        <end position="223"/>
    </location>
</feature>
<feature type="signal peptide" evidence="7">
    <location>
        <begin position="1"/>
        <end position="19"/>
    </location>
</feature>
<dbReference type="STRING" id="32473.ENSXCOP00000008678"/>
<keyword evidence="3 7" id="KW-0732">Signal</keyword>
<feature type="region of interest" description="Disordered" evidence="6">
    <location>
        <begin position="174"/>
        <end position="267"/>
    </location>
</feature>
<organism evidence="9 10">
    <name type="scientific">Xiphophorus couchianus</name>
    <name type="common">Monterrey platyfish</name>
    <dbReference type="NCBI Taxonomy" id="32473"/>
    <lineage>
        <taxon>Eukaryota</taxon>
        <taxon>Metazoa</taxon>
        <taxon>Chordata</taxon>
        <taxon>Craniata</taxon>
        <taxon>Vertebrata</taxon>
        <taxon>Euteleostomi</taxon>
        <taxon>Actinopterygii</taxon>
        <taxon>Neopterygii</taxon>
        <taxon>Teleostei</taxon>
        <taxon>Neoteleostei</taxon>
        <taxon>Acanthomorphata</taxon>
        <taxon>Ovalentaria</taxon>
        <taxon>Atherinomorphae</taxon>
        <taxon>Cyprinodontiformes</taxon>
        <taxon>Poeciliidae</taxon>
        <taxon>Poeciliinae</taxon>
        <taxon>Xiphophorus</taxon>
    </lineage>
</organism>
<evidence type="ECO:0000256" key="4">
    <source>
        <dbReference type="ARBA" id="ARBA00022933"/>
    </source>
</evidence>
<evidence type="ECO:0000256" key="3">
    <source>
        <dbReference type="ARBA" id="ARBA00022729"/>
    </source>
</evidence>
<gene>
    <name evidence="9" type="primary">SELENOP</name>
</gene>
<dbReference type="Pfam" id="PF04592">
    <property type="entry name" value="SelP_N"/>
    <property type="match status" value="1"/>
</dbReference>
<reference evidence="9" key="1">
    <citation type="submission" date="2025-08" db="UniProtKB">
        <authorList>
            <consortium name="Ensembl"/>
        </authorList>
    </citation>
    <scope>IDENTIFICATION</scope>
</reference>
<name>A0A3B5L8Q5_9TELE</name>
<dbReference type="PANTHER" id="PTHR10105">
    <property type="entry name" value="SELENOPROTEIN P"/>
    <property type="match status" value="1"/>
</dbReference>
<dbReference type="InterPro" id="IPR007671">
    <property type="entry name" value="Selenoprotein-P_N"/>
</dbReference>
<dbReference type="GO" id="GO:0001887">
    <property type="term" value="P:selenium compound metabolic process"/>
    <property type="evidence" value="ECO:0007669"/>
    <property type="project" value="TreeGrafter"/>
</dbReference>
<keyword evidence="5" id="KW-0325">Glycoprotein</keyword>
<accession>A0A3B5L8Q5</accession>
<dbReference type="PANTHER" id="PTHR10105:SF3">
    <property type="entry name" value="SELENOPROTEIN P"/>
    <property type="match status" value="1"/>
</dbReference>
<proteinExistence type="predicted"/>
<evidence type="ECO:0000313" key="9">
    <source>
        <dbReference type="Ensembl" id="ENSXCOP00000008678.1"/>
    </source>
</evidence>
<dbReference type="InterPro" id="IPR037941">
    <property type="entry name" value="SeP"/>
</dbReference>
<dbReference type="Proteomes" id="UP000261380">
    <property type="component" value="Unplaced"/>
</dbReference>
<dbReference type="GO" id="GO:0005576">
    <property type="term" value="C:extracellular region"/>
    <property type="evidence" value="ECO:0007669"/>
    <property type="project" value="UniProtKB-SubCell"/>
</dbReference>
<dbReference type="Ensembl" id="ENSXCOT00000008784.1">
    <property type="protein sequence ID" value="ENSXCOP00000008678.1"/>
    <property type="gene ID" value="ENSXCOG00000006631.1"/>
</dbReference>
<comment type="subcellular location">
    <subcellularLocation>
        <location evidence="1">Secreted</location>
    </subcellularLocation>
</comment>
<keyword evidence="2" id="KW-0964">Secreted</keyword>
<dbReference type="AlphaFoldDB" id="A0A3B5L8Q5"/>
<keyword evidence="10" id="KW-1185">Reference proteome</keyword>
<evidence type="ECO:0000313" key="10">
    <source>
        <dbReference type="Proteomes" id="UP000261380"/>
    </source>
</evidence>
<evidence type="ECO:0000256" key="2">
    <source>
        <dbReference type="ARBA" id="ARBA00022525"/>
    </source>
</evidence>
<feature type="compositionally biased region" description="Basic residues" evidence="6">
    <location>
        <begin position="200"/>
        <end position="244"/>
    </location>
</feature>
<dbReference type="GeneTree" id="ENSGT00510000049326"/>
<feature type="compositionally biased region" description="Low complexity" evidence="6">
    <location>
        <begin position="177"/>
        <end position="193"/>
    </location>
</feature>
<evidence type="ECO:0000259" key="8">
    <source>
        <dbReference type="Pfam" id="PF04592"/>
    </source>
</evidence>